<proteinExistence type="predicted"/>
<dbReference type="Pfam" id="PF05258">
    <property type="entry name" value="DciA"/>
    <property type="match status" value="1"/>
</dbReference>
<dbReference type="PANTHER" id="PTHR36456:SF1">
    <property type="entry name" value="UPF0232 PROTEIN SCO3875"/>
    <property type="match status" value="1"/>
</dbReference>
<feature type="region of interest" description="Disordered" evidence="1">
    <location>
        <begin position="147"/>
        <end position="169"/>
    </location>
</feature>
<accession>A0A2P2BZB9</accession>
<dbReference type="PANTHER" id="PTHR36456">
    <property type="entry name" value="UPF0232 PROTEIN SCO3875"/>
    <property type="match status" value="1"/>
</dbReference>
<gene>
    <name evidence="2" type="ORF">NOCA2220262</name>
</gene>
<dbReference type="InterPro" id="IPR007922">
    <property type="entry name" value="DciA-like"/>
</dbReference>
<dbReference type="EMBL" id="CZKA01000015">
    <property type="protein sequence ID" value="CUR55071.1"/>
    <property type="molecule type" value="Genomic_DNA"/>
</dbReference>
<reference evidence="2" key="1">
    <citation type="submission" date="2015-08" db="EMBL/GenBank/DDBJ databases">
        <authorList>
            <person name="Babu N.S."/>
            <person name="Beckwith C.J."/>
            <person name="Beseler K.G."/>
            <person name="Brison A."/>
            <person name="Carone J.V."/>
            <person name="Caskin T.P."/>
            <person name="Diamond M."/>
            <person name="Durham M.E."/>
            <person name="Foxe J.M."/>
            <person name="Go M."/>
            <person name="Henderson B.A."/>
            <person name="Jones I.B."/>
            <person name="McGettigan J.A."/>
            <person name="Micheletti S.J."/>
            <person name="Nasrallah M.E."/>
            <person name="Ortiz D."/>
            <person name="Piller C.R."/>
            <person name="Privatt S.R."/>
            <person name="Schneider S.L."/>
            <person name="Sharp S."/>
            <person name="Smith T.C."/>
            <person name="Stanton J.D."/>
            <person name="Ullery H.E."/>
            <person name="Wilson R.J."/>
            <person name="Serrano M.G."/>
            <person name="Buck G."/>
            <person name="Lee V."/>
            <person name="Wang Y."/>
            <person name="Carvalho R."/>
            <person name="Voegtly L."/>
            <person name="Shi R."/>
            <person name="Duckworth R."/>
            <person name="Johnson A."/>
            <person name="Loviza R."/>
            <person name="Walstead R."/>
            <person name="Shah Z."/>
            <person name="Kiflezghi M."/>
            <person name="Wade K."/>
            <person name="Ball S.L."/>
            <person name="Bradley K.W."/>
            <person name="Asai D.J."/>
            <person name="Bowman C.A."/>
            <person name="Russell D.A."/>
            <person name="Pope W.H."/>
            <person name="Jacobs-Sera D."/>
            <person name="Hendrix R.W."/>
            <person name="Hatfull G.F."/>
        </authorList>
    </citation>
    <scope>NUCLEOTIDE SEQUENCE</scope>
</reference>
<evidence type="ECO:0000313" key="2">
    <source>
        <dbReference type="EMBL" id="CUR55071.1"/>
    </source>
</evidence>
<sequence length="169" mass="18508">MSDDSNDDAGLDLARLIAKSLAGAARSRPSQKRTTAPRRRSFTQSTGAHADDRDPQRLDNTVGRLVNDLGWETDLRVHGVFGRWREIVGDAIAEHCTPESFAEGRLVVGTDSTAWATELTLLAGNVVRRLNEELGDQTVTFLDVHGPSQKSWKKGRLSVPGRGPRDTYG</sequence>
<evidence type="ECO:0000256" key="1">
    <source>
        <dbReference type="SAM" id="MobiDB-lite"/>
    </source>
</evidence>
<dbReference type="AlphaFoldDB" id="A0A2P2BZB9"/>
<feature type="compositionally biased region" description="Basic residues" evidence="1">
    <location>
        <begin position="29"/>
        <end position="41"/>
    </location>
</feature>
<organism evidence="2">
    <name type="scientific">metagenome</name>
    <dbReference type="NCBI Taxonomy" id="256318"/>
    <lineage>
        <taxon>unclassified sequences</taxon>
        <taxon>metagenomes</taxon>
    </lineage>
</organism>
<protein>
    <recommendedName>
        <fullName evidence="3">DUF721 domain-containing protein</fullName>
    </recommendedName>
</protein>
<name>A0A2P2BZB9_9ZZZZ</name>
<feature type="region of interest" description="Disordered" evidence="1">
    <location>
        <begin position="22"/>
        <end position="59"/>
    </location>
</feature>
<evidence type="ECO:0008006" key="3">
    <source>
        <dbReference type="Google" id="ProtNLM"/>
    </source>
</evidence>